<evidence type="ECO:0000256" key="1">
    <source>
        <dbReference type="ARBA" id="ARBA00004141"/>
    </source>
</evidence>
<name>A0A4D9CLI8_9STRA</name>
<dbReference type="Gene3D" id="1.20.1250.20">
    <property type="entry name" value="MFS general substrate transporter like domains"/>
    <property type="match status" value="2"/>
</dbReference>
<feature type="domain" description="Major facilitator superfamily (MFS) profile" evidence="7">
    <location>
        <begin position="28"/>
        <end position="589"/>
    </location>
</feature>
<feature type="transmembrane region" description="Helical" evidence="6">
    <location>
        <begin position="65"/>
        <end position="85"/>
    </location>
</feature>
<dbReference type="Pfam" id="PF07690">
    <property type="entry name" value="MFS_1"/>
    <property type="match status" value="1"/>
</dbReference>
<feature type="transmembrane region" description="Helical" evidence="6">
    <location>
        <begin position="566"/>
        <end position="587"/>
    </location>
</feature>
<evidence type="ECO:0000256" key="3">
    <source>
        <dbReference type="ARBA" id="ARBA00022989"/>
    </source>
</evidence>
<dbReference type="OrthoDB" id="433512at2759"/>
<gene>
    <name evidence="8" type="ORF">NSK_008520</name>
</gene>
<dbReference type="InterPro" id="IPR036259">
    <property type="entry name" value="MFS_trans_sf"/>
</dbReference>
<sequence length="631" mass="66380">MASDFSAFRAHTPPPSSKPRTMTYPNLEVIISNLGSFSTAYNIVNISLVLLLMDGLYPLSESHKSLCASTMFAGMIIGQLVGGFLGDVMGVSRAFTLTIVLQVVAALGSTLVAPPQVYWQLAGARFVLGVGAGGVYPLAAAMSWNASAVARPPPASERSGGHEGTEGSKLGPIEATLSADHGARHGCEGSKADRPVALVFSMQGVAFVTMNAVALVLALVLPLQAGRSTGLQSWAPLTQALPDSSSTNRGADQFAFRFLLGLGALPGVVVLGATWWIHRRRSLGRTGPSLCRPKGFRKPARPRLSLLDDVVEDTASGTEEEAQVALDPPFLPPSLPSSSCRPKEEELDAGAGARAASHALREALRDGRILRELVGCCLTWFLYDVCFFGNALFQPVIGTALFQDKAPSDVRSHDNGGDRGGGRSSGGGEDSTRPSFLLEAETSLILALIALPGYFLSVWLIPRLGPRFVQIQGFVVCATLYLVLAVCGERLTNAGQGGWALVLFGLSFTFFNFGPGATTYLFPSKLFPREVKATLNGVAAAAGKVGGWVGGYCFPLLLDAWTLEGVLGMCAAIALLGAGVTWGTLGWEGGREAVTEKGDKETGRGAGGASTPLLPENGEAREARRTERTEQ</sequence>
<dbReference type="GO" id="GO:0022857">
    <property type="term" value="F:transmembrane transporter activity"/>
    <property type="evidence" value="ECO:0007669"/>
    <property type="project" value="InterPro"/>
</dbReference>
<feature type="transmembrane region" description="Helical" evidence="6">
    <location>
        <begin position="254"/>
        <end position="277"/>
    </location>
</feature>
<feature type="transmembrane region" description="Helical" evidence="6">
    <location>
        <begin position="468"/>
        <end position="487"/>
    </location>
</feature>
<dbReference type="Pfam" id="PF00083">
    <property type="entry name" value="Sugar_tr"/>
    <property type="match status" value="1"/>
</dbReference>
<keyword evidence="2 6" id="KW-0812">Transmembrane</keyword>
<feature type="compositionally biased region" description="Basic and acidic residues" evidence="5">
    <location>
        <begin position="407"/>
        <end position="421"/>
    </location>
</feature>
<keyword evidence="3 6" id="KW-1133">Transmembrane helix</keyword>
<accession>A0A4D9CLI8</accession>
<keyword evidence="9" id="KW-1185">Reference proteome</keyword>
<dbReference type="Proteomes" id="UP000355283">
    <property type="component" value="Unassembled WGS sequence"/>
</dbReference>
<comment type="caution">
    <text evidence="8">The sequence shown here is derived from an EMBL/GenBank/DDBJ whole genome shotgun (WGS) entry which is preliminary data.</text>
</comment>
<feature type="compositionally biased region" description="Basic and acidic residues" evidence="5">
    <location>
        <begin position="593"/>
        <end position="603"/>
    </location>
</feature>
<dbReference type="SUPFAM" id="SSF103473">
    <property type="entry name" value="MFS general substrate transporter"/>
    <property type="match status" value="2"/>
</dbReference>
<feature type="compositionally biased region" description="Basic and acidic residues" evidence="5">
    <location>
        <begin position="618"/>
        <end position="631"/>
    </location>
</feature>
<evidence type="ECO:0000256" key="5">
    <source>
        <dbReference type="SAM" id="MobiDB-lite"/>
    </source>
</evidence>
<comment type="subcellular location">
    <subcellularLocation>
        <location evidence="1">Membrane</location>
        <topology evidence="1">Multi-pass membrane protein</topology>
    </subcellularLocation>
</comment>
<dbReference type="EMBL" id="SDOX01000183">
    <property type="protein sequence ID" value="TFJ79962.1"/>
    <property type="molecule type" value="Genomic_DNA"/>
</dbReference>
<dbReference type="GO" id="GO:0016020">
    <property type="term" value="C:membrane"/>
    <property type="evidence" value="ECO:0007669"/>
    <property type="project" value="UniProtKB-SubCell"/>
</dbReference>
<proteinExistence type="predicted"/>
<feature type="transmembrane region" description="Helical" evidence="6">
    <location>
        <begin position="443"/>
        <end position="462"/>
    </location>
</feature>
<feature type="transmembrane region" description="Helical" evidence="6">
    <location>
        <begin position="91"/>
        <end position="113"/>
    </location>
</feature>
<feature type="transmembrane region" description="Helical" evidence="6">
    <location>
        <begin position="30"/>
        <end position="53"/>
    </location>
</feature>
<feature type="region of interest" description="Disordered" evidence="5">
    <location>
        <begin position="593"/>
        <end position="631"/>
    </location>
</feature>
<evidence type="ECO:0000256" key="2">
    <source>
        <dbReference type="ARBA" id="ARBA00022692"/>
    </source>
</evidence>
<feature type="region of interest" description="Disordered" evidence="5">
    <location>
        <begin position="1"/>
        <end position="20"/>
    </location>
</feature>
<feature type="region of interest" description="Disordered" evidence="5">
    <location>
        <begin position="407"/>
        <end position="432"/>
    </location>
</feature>
<evidence type="ECO:0000313" key="8">
    <source>
        <dbReference type="EMBL" id="TFJ79962.1"/>
    </source>
</evidence>
<dbReference type="InterPro" id="IPR005828">
    <property type="entry name" value="MFS_sugar_transport-like"/>
</dbReference>
<organism evidence="8 9">
    <name type="scientific">Nannochloropsis salina CCMP1776</name>
    <dbReference type="NCBI Taxonomy" id="1027361"/>
    <lineage>
        <taxon>Eukaryota</taxon>
        <taxon>Sar</taxon>
        <taxon>Stramenopiles</taxon>
        <taxon>Ochrophyta</taxon>
        <taxon>Eustigmatophyceae</taxon>
        <taxon>Eustigmatales</taxon>
        <taxon>Monodopsidaceae</taxon>
        <taxon>Microchloropsis</taxon>
        <taxon>Microchloropsis salina</taxon>
    </lineage>
</organism>
<dbReference type="InterPro" id="IPR011701">
    <property type="entry name" value="MFS"/>
</dbReference>
<dbReference type="AlphaFoldDB" id="A0A4D9CLI8"/>
<keyword evidence="4 6" id="KW-0472">Membrane</keyword>
<evidence type="ECO:0000256" key="4">
    <source>
        <dbReference type="ARBA" id="ARBA00023136"/>
    </source>
</evidence>
<dbReference type="PANTHER" id="PTHR24064">
    <property type="entry name" value="SOLUTE CARRIER FAMILY 22 MEMBER"/>
    <property type="match status" value="1"/>
</dbReference>
<feature type="region of interest" description="Disordered" evidence="5">
    <location>
        <begin position="317"/>
        <end position="348"/>
    </location>
</feature>
<dbReference type="PROSITE" id="PS50850">
    <property type="entry name" value="MFS"/>
    <property type="match status" value="1"/>
</dbReference>
<evidence type="ECO:0000259" key="7">
    <source>
        <dbReference type="PROSITE" id="PS50850"/>
    </source>
</evidence>
<evidence type="ECO:0000313" key="9">
    <source>
        <dbReference type="Proteomes" id="UP000355283"/>
    </source>
</evidence>
<feature type="transmembrane region" description="Helical" evidence="6">
    <location>
        <begin position="499"/>
        <end position="522"/>
    </location>
</feature>
<evidence type="ECO:0000256" key="6">
    <source>
        <dbReference type="SAM" id="Phobius"/>
    </source>
</evidence>
<protein>
    <recommendedName>
        <fullName evidence="7">Major facilitator superfamily (MFS) profile domain-containing protein</fullName>
    </recommendedName>
</protein>
<feature type="region of interest" description="Disordered" evidence="5">
    <location>
        <begin position="151"/>
        <end position="170"/>
    </location>
</feature>
<dbReference type="InterPro" id="IPR020846">
    <property type="entry name" value="MFS_dom"/>
</dbReference>
<reference evidence="8 9" key="1">
    <citation type="submission" date="2019-01" db="EMBL/GenBank/DDBJ databases">
        <title>Nuclear Genome Assembly of the Microalgal Biofuel strain Nannochloropsis salina CCMP1776.</title>
        <authorList>
            <person name="Hovde B."/>
        </authorList>
    </citation>
    <scope>NUCLEOTIDE SEQUENCE [LARGE SCALE GENOMIC DNA]</scope>
    <source>
        <strain evidence="8 9">CCMP1776</strain>
    </source>
</reference>
<feature type="transmembrane region" description="Helical" evidence="6">
    <location>
        <begin position="196"/>
        <end position="221"/>
    </location>
</feature>